<feature type="compositionally biased region" description="Acidic residues" evidence="1">
    <location>
        <begin position="447"/>
        <end position="476"/>
    </location>
</feature>
<proteinExistence type="predicted"/>
<sequence length="538" mass="59614">MATVSINAPGIGGGFLYNNGNNNARVCITAETGEFDVETIKAWQDEGFDVVYIPLDGGGREYESRLRSVKEGLGVGENYAVIAYGDAANYCLDYYIKSQNASRLCALIAYYPSVIPDTRSRFPMSLQVVVHLAGKTIDVATIPVALGIQGKKRRKTRPLNPGIGTGERLDLAYPAYTYDQAEPGFAEHDMEEYDHLAGDLAFTRTLRALRRGFSRDPDLESRWEEHQEAKFFKSNLGKTMDGYVTHKKPGVTFAPTVSGGIGTQALRRFYDQYFVGKLPPSMHIRLLSRTTGADRVVDELYVTFEHTQEIPWMLPGVPPTNKRVEIILVSIVSLRAGRLYSEHTYWDQASVLVQVGLLDAKMVPPSAQGVDRLPVVGREAARRILREDLEEEEQMDYHNRLIRRARARKSRASRAGSVAGYDSAAELKSDVEPGMPIRQRKKVQTVQEEEEPEEGQEGQEEAQEDDKENADGDAEDTKETINGNGADETNGDAEHKERANGNDAEAKPKAKQQVKSKPPKLATRKATVEEGSEGSAKS</sequence>
<name>A0A9X0BJA0_9EURO</name>
<organism evidence="2 3">
    <name type="scientific">Penicillium diatomitis</name>
    <dbReference type="NCBI Taxonomy" id="2819901"/>
    <lineage>
        <taxon>Eukaryota</taxon>
        <taxon>Fungi</taxon>
        <taxon>Dikarya</taxon>
        <taxon>Ascomycota</taxon>
        <taxon>Pezizomycotina</taxon>
        <taxon>Eurotiomycetes</taxon>
        <taxon>Eurotiomycetidae</taxon>
        <taxon>Eurotiales</taxon>
        <taxon>Aspergillaceae</taxon>
        <taxon>Penicillium</taxon>
    </lineage>
</organism>
<evidence type="ECO:0000313" key="3">
    <source>
        <dbReference type="Proteomes" id="UP001148312"/>
    </source>
</evidence>
<gene>
    <name evidence="2" type="ORF">N7539_008973</name>
</gene>
<comment type="caution">
    <text evidence="2">The sequence shown here is derived from an EMBL/GenBank/DDBJ whole genome shotgun (WGS) entry which is preliminary data.</text>
</comment>
<dbReference type="InterPro" id="IPR009959">
    <property type="entry name" value="Cyclase_SnoaL-like"/>
</dbReference>
<feature type="compositionally biased region" description="Basic residues" evidence="1">
    <location>
        <begin position="509"/>
        <end position="518"/>
    </location>
</feature>
<dbReference type="PANTHER" id="PTHR38436">
    <property type="entry name" value="POLYKETIDE CYCLASE SNOAL-LIKE DOMAIN"/>
    <property type="match status" value="1"/>
</dbReference>
<reference evidence="2" key="1">
    <citation type="submission" date="2022-12" db="EMBL/GenBank/DDBJ databases">
        <authorList>
            <person name="Petersen C."/>
        </authorList>
    </citation>
    <scope>NUCLEOTIDE SEQUENCE</scope>
    <source>
        <strain evidence="2">IBT 30728</strain>
    </source>
</reference>
<dbReference type="Proteomes" id="UP001148312">
    <property type="component" value="Unassembled WGS sequence"/>
</dbReference>
<feature type="region of interest" description="Disordered" evidence="1">
    <location>
        <begin position="426"/>
        <end position="538"/>
    </location>
</feature>
<evidence type="ECO:0008006" key="4">
    <source>
        <dbReference type="Google" id="ProtNLM"/>
    </source>
</evidence>
<dbReference type="SUPFAM" id="SSF54427">
    <property type="entry name" value="NTF2-like"/>
    <property type="match status" value="1"/>
</dbReference>
<dbReference type="RefSeq" id="XP_056785945.1">
    <property type="nucleotide sequence ID" value="XM_056938568.1"/>
</dbReference>
<evidence type="ECO:0000313" key="2">
    <source>
        <dbReference type="EMBL" id="KAJ5469355.1"/>
    </source>
</evidence>
<protein>
    <recommendedName>
        <fullName evidence="4">Dienelactone hydrolase</fullName>
    </recommendedName>
</protein>
<dbReference type="EMBL" id="JAPWDQ010000015">
    <property type="protein sequence ID" value="KAJ5469355.1"/>
    <property type="molecule type" value="Genomic_DNA"/>
</dbReference>
<reference evidence="2" key="2">
    <citation type="journal article" date="2023" name="IMA Fungus">
        <title>Comparative genomic study of the Penicillium genus elucidates a diverse pangenome and 15 lateral gene transfer events.</title>
        <authorList>
            <person name="Petersen C."/>
            <person name="Sorensen T."/>
            <person name="Nielsen M.R."/>
            <person name="Sondergaard T.E."/>
            <person name="Sorensen J.L."/>
            <person name="Fitzpatrick D.A."/>
            <person name="Frisvad J.C."/>
            <person name="Nielsen K.L."/>
        </authorList>
    </citation>
    <scope>NUCLEOTIDE SEQUENCE</scope>
    <source>
        <strain evidence="2">IBT 30728</strain>
    </source>
</reference>
<dbReference type="GeneID" id="81628818"/>
<dbReference type="PANTHER" id="PTHR38436:SF3">
    <property type="entry name" value="CARBOXYMETHYLENEBUTENOLIDASE-RELATED"/>
    <property type="match status" value="1"/>
</dbReference>
<dbReference type="Gene3D" id="3.10.450.50">
    <property type="match status" value="1"/>
</dbReference>
<dbReference type="InterPro" id="IPR032710">
    <property type="entry name" value="NTF2-like_dom_sf"/>
</dbReference>
<accession>A0A9X0BJA0</accession>
<dbReference type="AlphaFoldDB" id="A0A9X0BJA0"/>
<dbReference type="GO" id="GO:0030638">
    <property type="term" value="P:polyketide metabolic process"/>
    <property type="evidence" value="ECO:0007669"/>
    <property type="project" value="InterPro"/>
</dbReference>
<feature type="compositionally biased region" description="Basic and acidic residues" evidence="1">
    <location>
        <begin position="492"/>
        <end position="508"/>
    </location>
</feature>
<keyword evidence="3" id="KW-1185">Reference proteome</keyword>
<evidence type="ECO:0000256" key="1">
    <source>
        <dbReference type="SAM" id="MobiDB-lite"/>
    </source>
</evidence>